<evidence type="ECO:0000313" key="2">
    <source>
        <dbReference type="Proteomes" id="UP000540519"/>
    </source>
</evidence>
<dbReference type="InterPro" id="IPR007351">
    <property type="entry name" value="YjbR"/>
</dbReference>
<dbReference type="EMBL" id="RCNR01000001">
    <property type="protein sequence ID" value="MUH34363.1"/>
    <property type="molecule type" value="Genomic_DNA"/>
</dbReference>
<dbReference type="AlphaFoldDB" id="A0A7X2ZQ81"/>
<reference evidence="1 2" key="1">
    <citation type="journal article" date="2019" name="Mar. Drugs">
        <title>Comparative Genomics and CAZyme Genome Repertoires of Marine Zobellia amurskyensis KMM 3526(T) and Zobellia laminariae KMM 3676(T).</title>
        <authorList>
            <person name="Chernysheva N."/>
            <person name="Bystritskaya E."/>
            <person name="Stenkova A."/>
            <person name="Golovkin I."/>
            <person name="Nedashkovskaya O."/>
            <person name="Isaeva M."/>
        </authorList>
    </citation>
    <scope>NUCLEOTIDE SEQUENCE [LARGE SCALE GENOMIC DNA]</scope>
    <source>
        <strain evidence="1 2">KMM 3526</strain>
    </source>
</reference>
<evidence type="ECO:0000313" key="1">
    <source>
        <dbReference type="EMBL" id="MUH34363.1"/>
    </source>
</evidence>
<protein>
    <submittedName>
        <fullName evidence="1">MmcQ/YjbR family DNA-binding protein</fullName>
    </submittedName>
</protein>
<name>A0A7X2ZQ81_9FLAO</name>
<dbReference type="Proteomes" id="UP000540519">
    <property type="component" value="Unassembled WGS sequence"/>
</dbReference>
<keyword evidence="2" id="KW-1185">Reference proteome</keyword>
<sequence length="119" mass="13750">MNVELFRDYCITKKGVTEEFPFDEKTLVFKVMGKMFALCALERLPPQVNLKCDPDRAVVLREEHDGHIIPGYHMSKVHWNTLLLDSLPPKLITELVDHSYDLVVSKFTKKLKAEYDALS</sequence>
<dbReference type="GO" id="GO:0003677">
    <property type="term" value="F:DNA binding"/>
    <property type="evidence" value="ECO:0007669"/>
    <property type="project" value="UniProtKB-KW"/>
</dbReference>
<organism evidence="1 2">
    <name type="scientific">Zobellia amurskyensis</name>
    <dbReference type="NCBI Taxonomy" id="248905"/>
    <lineage>
        <taxon>Bacteria</taxon>
        <taxon>Pseudomonadati</taxon>
        <taxon>Bacteroidota</taxon>
        <taxon>Flavobacteriia</taxon>
        <taxon>Flavobacteriales</taxon>
        <taxon>Flavobacteriaceae</taxon>
        <taxon>Zobellia</taxon>
    </lineage>
</organism>
<gene>
    <name evidence="1" type="ORF">D9O36_00770</name>
</gene>
<comment type="caution">
    <text evidence="1">The sequence shown here is derived from an EMBL/GenBank/DDBJ whole genome shotgun (WGS) entry which is preliminary data.</text>
</comment>
<dbReference type="OrthoDB" id="9789813at2"/>
<dbReference type="SUPFAM" id="SSF142906">
    <property type="entry name" value="YjbR-like"/>
    <property type="match status" value="1"/>
</dbReference>
<proteinExistence type="predicted"/>
<dbReference type="PANTHER" id="PTHR35145">
    <property type="entry name" value="CYTOPLASMIC PROTEIN-RELATED"/>
    <property type="match status" value="1"/>
</dbReference>
<dbReference type="PANTHER" id="PTHR35145:SF1">
    <property type="entry name" value="CYTOPLASMIC PROTEIN"/>
    <property type="match status" value="1"/>
</dbReference>
<accession>A0A7X2ZQ81</accession>
<dbReference type="InterPro" id="IPR058532">
    <property type="entry name" value="YjbR/MT2646/Rv2570-like"/>
</dbReference>
<dbReference type="InterPro" id="IPR038056">
    <property type="entry name" value="YjbR-like_sf"/>
</dbReference>
<dbReference type="Pfam" id="PF04237">
    <property type="entry name" value="YjbR"/>
    <property type="match status" value="1"/>
</dbReference>
<dbReference type="RefSeq" id="WP_155598469.1">
    <property type="nucleotide sequence ID" value="NZ_RCNR01000001.1"/>
</dbReference>
<dbReference type="Gene3D" id="3.90.1150.30">
    <property type="match status" value="1"/>
</dbReference>
<keyword evidence="1" id="KW-0238">DNA-binding</keyword>